<dbReference type="InterPro" id="IPR050144">
    <property type="entry name" value="AAE_transporter"/>
</dbReference>
<evidence type="ECO:0000259" key="1">
    <source>
        <dbReference type="PROSITE" id="PS51202"/>
    </source>
</evidence>
<dbReference type="PROSITE" id="PS51202">
    <property type="entry name" value="RCK_C"/>
    <property type="match status" value="1"/>
</dbReference>
<dbReference type="AlphaFoldDB" id="A0A2W2EGI1"/>
<dbReference type="InterPro" id="IPR026278">
    <property type="entry name" value="KhtT"/>
</dbReference>
<reference evidence="2 3" key="1">
    <citation type="submission" date="2018-01" db="EMBL/GenBank/DDBJ databases">
        <title>Draft genome sequence of Nonomuraea sp. KC333.</title>
        <authorList>
            <person name="Sahin N."/>
            <person name="Saygin H."/>
            <person name="Ay H."/>
        </authorList>
    </citation>
    <scope>NUCLEOTIDE SEQUENCE [LARGE SCALE GENOMIC DNA]</scope>
    <source>
        <strain evidence="2 3">KC333</strain>
    </source>
</reference>
<organism evidence="2 3">
    <name type="scientific">Nonomuraea aridisoli</name>
    <dbReference type="NCBI Taxonomy" id="2070368"/>
    <lineage>
        <taxon>Bacteria</taxon>
        <taxon>Bacillati</taxon>
        <taxon>Actinomycetota</taxon>
        <taxon>Actinomycetes</taxon>
        <taxon>Streptosporangiales</taxon>
        <taxon>Streptosporangiaceae</taxon>
        <taxon>Nonomuraea</taxon>
    </lineage>
</organism>
<gene>
    <name evidence="2" type="ORF">C1J01_22440</name>
</gene>
<dbReference type="OrthoDB" id="5242677at2"/>
<dbReference type="SUPFAM" id="SSF116726">
    <property type="entry name" value="TrkA C-terminal domain-like"/>
    <property type="match status" value="1"/>
</dbReference>
<evidence type="ECO:0000313" key="2">
    <source>
        <dbReference type="EMBL" id="PZG15975.1"/>
    </source>
</evidence>
<dbReference type="InterPro" id="IPR058776">
    <property type="entry name" value="KhtT-like_N"/>
</dbReference>
<dbReference type="PANTHER" id="PTHR30445:SF8">
    <property type="entry name" value="K(+)_H(+) ANTIPORTER SUBUNIT KHTT"/>
    <property type="match status" value="1"/>
</dbReference>
<dbReference type="Proteomes" id="UP000249304">
    <property type="component" value="Unassembled WGS sequence"/>
</dbReference>
<dbReference type="EMBL" id="POUD01000093">
    <property type="protein sequence ID" value="PZG15975.1"/>
    <property type="molecule type" value="Genomic_DNA"/>
</dbReference>
<name>A0A2W2EGI1_9ACTN</name>
<dbReference type="RefSeq" id="WP_111180945.1">
    <property type="nucleotide sequence ID" value="NZ_POUD01000093.1"/>
</dbReference>
<comment type="caution">
    <text evidence="2">The sequence shown here is derived from an EMBL/GenBank/DDBJ whole genome shotgun (WGS) entry which is preliminary data.</text>
</comment>
<dbReference type="GO" id="GO:0008324">
    <property type="term" value="F:monoatomic cation transmembrane transporter activity"/>
    <property type="evidence" value="ECO:0007669"/>
    <property type="project" value="InterPro"/>
</dbReference>
<dbReference type="GO" id="GO:0006813">
    <property type="term" value="P:potassium ion transport"/>
    <property type="evidence" value="ECO:0007669"/>
    <property type="project" value="InterPro"/>
</dbReference>
<dbReference type="Pfam" id="PF02080">
    <property type="entry name" value="TrkA_C"/>
    <property type="match status" value="1"/>
</dbReference>
<dbReference type="Gene3D" id="3.30.70.1450">
    <property type="entry name" value="Regulator of K+ conductance, C-terminal domain"/>
    <property type="match status" value="1"/>
</dbReference>
<keyword evidence="3" id="KW-1185">Reference proteome</keyword>
<dbReference type="InterPro" id="IPR036721">
    <property type="entry name" value="RCK_C_sf"/>
</dbReference>
<dbReference type="InterPro" id="IPR006037">
    <property type="entry name" value="RCK_C"/>
</dbReference>
<dbReference type="PANTHER" id="PTHR30445">
    <property type="entry name" value="K(+)_H(+) ANTIPORTER SUBUNIT KHTT"/>
    <property type="match status" value="1"/>
</dbReference>
<evidence type="ECO:0000313" key="3">
    <source>
        <dbReference type="Proteomes" id="UP000249304"/>
    </source>
</evidence>
<dbReference type="PIRSF" id="PIRSF005028">
    <property type="entry name" value="KhtT"/>
    <property type="match status" value="1"/>
</dbReference>
<dbReference type="Pfam" id="PF25991">
    <property type="entry name" value="KhtT_N"/>
    <property type="match status" value="1"/>
</dbReference>
<proteinExistence type="predicted"/>
<sequence length="160" mass="17059">MEIRRTALPRIGMRHELTTQSGRRLGVVSHRTGRRDLVIYDQDDADLARETVELDGDEANAVAELLGEPRADHGLEEFHRVAEEPVTVKLTIGDDSPYAGRPMGEAGVRTRTGASVVAVARAGRLFISPAPSFVFAPGDLVVVMGSTDGISAAADILAQG</sequence>
<feature type="domain" description="RCK C-terminal" evidence="1">
    <location>
        <begin position="73"/>
        <end position="159"/>
    </location>
</feature>
<accession>A0A2W2EGI1</accession>
<protein>
    <submittedName>
        <fullName evidence="2">Potassium transporter TrkA</fullName>
    </submittedName>
</protein>